<dbReference type="Gene3D" id="3.30.379.10">
    <property type="entry name" value="Chitobiase/beta-hexosaminidase domain 2-like"/>
    <property type="match status" value="1"/>
</dbReference>
<dbReference type="PROSITE" id="PS51820">
    <property type="entry name" value="PA14"/>
    <property type="match status" value="1"/>
</dbReference>
<evidence type="ECO:0000256" key="4">
    <source>
        <dbReference type="ARBA" id="ARBA00022801"/>
    </source>
</evidence>
<dbReference type="InterPro" id="IPR015883">
    <property type="entry name" value="Glyco_hydro_20_cat"/>
</dbReference>
<comment type="caution">
    <text evidence="8">The sequence shown here is derived from an EMBL/GenBank/DDBJ whole genome shotgun (WGS) entry which is preliminary data.</text>
</comment>
<evidence type="ECO:0000256" key="6">
    <source>
        <dbReference type="SAM" id="SignalP"/>
    </source>
</evidence>
<dbReference type="InterPro" id="IPR015882">
    <property type="entry name" value="HEX_bac_N"/>
</dbReference>
<sequence>MSFEYTKTIHHLVGCVVMVAGYAASQFCAAAENVPHPIVVPTPQSFEMGNGFATLSEDSTIYFDARQGVPRVLEASLEPLANVLAEEIEITTGLRLTVKAINETTSREKHDIQLRFAPISGDFAATEADEDQSYSLEVNSKGIVIESQYYKGVAYGTATLLQLLDVSERQPAIPCLSVLDKAEASFRNILIDVARNPISIGVVKDVVRLARLYKVRYVQLHLTDDQSFTFPFAPVIEGLKSSGIENNAYTRNELLDLVAYADARGVTLIPEIEVPGHSTKIMQSGYLRPLDQGHAAIADPANFAKINTLIDDVLSVFKSSPYFHMGGDESGAGKKLIPLVASINQHVRGNPTGGKRRLLVWEGFHGAPTDQIPATGEDRVIVMAWESSYNTPWDLLRNGYQLINASWKPTYLVGGYGSLMHAGSGGVGKFSLQDLYRWNRSTFMHWEPRRPIYEDVGPNDPVQGDHLWDASWIDKEDQIIGGMLLYWEQREGSTIHYLLPRVPVFAQRLWNPDASFSYDDFASQATQSQIKTLPIVQPVEILPAADRSSPVSVLFRHYSGESATVTLRNRTQINGKIRYSKGNFTGWKESPKFDPVPSPTTNYEEPVAIPGEFGIRAELLREDNTPVEGHSWAFFANWPMKVSVTDFDLDDKVFDLVPDMTKLPKDKILRQYSMPYIRGPLNHKSVIGQMLVCDFVAPVSGEYVFELKTQSGRATLYLDQNQNHRWEQSEALIQNSPNTEIGKTGSVELKASRRYQLRIDHATGMPRPVLSLSATIPGTDDRRSVLPYIELPKRSNAPENDTQANQIEAKGVNFRKLAFYPDRWTASKVDFEMLAWEGQRVVLVTRKGDYDASELARFVERLDRAWEVYSDLIGTEPRQFKTFNGKPTICALPKPNLSCGLGCGYVGASGIEVAAFYSVDLPNFQKHPDCFQHYYFYEMGRNYFVFGDRHSLFTTGFAVFMRYVCMDELGCDDLDVRTRETIEACEEVYAKSNVGFYDAFTNLGAGEKSNRLKDSQGNTIHPSDQPVMYATAMLKLRRDFGDQWVTKFFHLMRKCDPAKATNIATSKTQVFNWLVCASAAAEKDLTFVFADRWRLPMSQRQRQLMKQVDWSTAENDLPAIVSKLVADK</sequence>
<feature type="domain" description="PA14" evidence="7">
    <location>
        <begin position="625"/>
        <end position="789"/>
    </location>
</feature>
<evidence type="ECO:0000256" key="1">
    <source>
        <dbReference type="ARBA" id="ARBA00001231"/>
    </source>
</evidence>
<comment type="similarity">
    <text evidence="2">Belongs to the glycosyl hydrolase 20 family.</text>
</comment>
<dbReference type="InterPro" id="IPR042279">
    <property type="entry name" value="Pep_M60_3"/>
</dbReference>
<evidence type="ECO:0000256" key="2">
    <source>
        <dbReference type="ARBA" id="ARBA00006285"/>
    </source>
</evidence>
<dbReference type="InterPro" id="IPR037524">
    <property type="entry name" value="PA14/GLEYA"/>
</dbReference>
<feature type="chain" id="PRO_5047099203" description="beta-N-acetylhexosaminidase" evidence="6">
    <location>
        <begin position="31"/>
        <end position="1128"/>
    </location>
</feature>
<gene>
    <name evidence="8" type="ORF">QTN89_07025</name>
</gene>
<dbReference type="SUPFAM" id="SSF51445">
    <property type="entry name" value="(Trans)glycosidases"/>
    <property type="match status" value="1"/>
</dbReference>
<dbReference type="Proteomes" id="UP001239462">
    <property type="component" value="Unassembled WGS sequence"/>
</dbReference>
<keyword evidence="9" id="KW-1185">Reference proteome</keyword>
<evidence type="ECO:0000256" key="5">
    <source>
        <dbReference type="ARBA" id="ARBA00023295"/>
    </source>
</evidence>
<reference evidence="8 9" key="1">
    <citation type="submission" date="2023-06" db="EMBL/GenBank/DDBJ databases">
        <title>Roseiconus lacunae JC819 isolated from Gulf of Mannar region, Tamil Nadu.</title>
        <authorList>
            <person name="Pk S."/>
            <person name="Ch S."/>
            <person name="Ch V.R."/>
        </authorList>
    </citation>
    <scope>NUCLEOTIDE SEQUENCE [LARGE SCALE GENOMIC DNA]</scope>
    <source>
        <strain evidence="8 9">JC819</strain>
    </source>
</reference>
<dbReference type="Gene3D" id="3.20.20.80">
    <property type="entry name" value="Glycosidases"/>
    <property type="match status" value="1"/>
</dbReference>
<evidence type="ECO:0000259" key="7">
    <source>
        <dbReference type="PROSITE" id="PS51820"/>
    </source>
</evidence>
<dbReference type="PRINTS" id="PR00738">
    <property type="entry name" value="GLHYDRLASE20"/>
</dbReference>
<dbReference type="Gene3D" id="1.10.390.30">
    <property type="entry name" value="Peptidase M60, enhancin-like domain 3"/>
    <property type="match status" value="1"/>
</dbReference>
<accession>A0ABT7PG10</accession>
<organism evidence="8 9">
    <name type="scientific">Roseiconus lacunae</name>
    <dbReference type="NCBI Taxonomy" id="2605694"/>
    <lineage>
        <taxon>Bacteria</taxon>
        <taxon>Pseudomonadati</taxon>
        <taxon>Planctomycetota</taxon>
        <taxon>Planctomycetia</taxon>
        <taxon>Pirellulales</taxon>
        <taxon>Pirellulaceae</taxon>
        <taxon>Roseiconus</taxon>
    </lineage>
</organism>
<name>A0ABT7PG10_9BACT</name>
<dbReference type="PANTHER" id="PTHR22600">
    <property type="entry name" value="BETA-HEXOSAMINIDASE"/>
    <property type="match status" value="1"/>
</dbReference>
<dbReference type="InterPro" id="IPR017853">
    <property type="entry name" value="GH"/>
</dbReference>
<dbReference type="Pfam" id="PF02838">
    <property type="entry name" value="Glyco_hydro_20b"/>
    <property type="match status" value="1"/>
</dbReference>
<proteinExistence type="inferred from homology"/>
<dbReference type="Pfam" id="PF00728">
    <property type="entry name" value="Glyco_hydro_20"/>
    <property type="match status" value="1"/>
</dbReference>
<dbReference type="InterPro" id="IPR029018">
    <property type="entry name" value="Hex-like_dom2"/>
</dbReference>
<dbReference type="SUPFAM" id="SSF55545">
    <property type="entry name" value="beta-N-acetylhexosaminidase-like domain"/>
    <property type="match status" value="1"/>
</dbReference>
<protein>
    <recommendedName>
        <fullName evidence="3">beta-N-acetylhexosaminidase</fullName>
        <ecNumber evidence="3">3.2.1.52</ecNumber>
    </recommendedName>
</protein>
<evidence type="ECO:0000256" key="3">
    <source>
        <dbReference type="ARBA" id="ARBA00012663"/>
    </source>
</evidence>
<dbReference type="EC" id="3.2.1.52" evidence="3"/>
<evidence type="ECO:0000313" key="9">
    <source>
        <dbReference type="Proteomes" id="UP001239462"/>
    </source>
</evidence>
<evidence type="ECO:0000313" key="8">
    <source>
        <dbReference type="EMBL" id="MDM4015176.1"/>
    </source>
</evidence>
<dbReference type="InterPro" id="IPR025705">
    <property type="entry name" value="Beta_hexosaminidase_sua/sub"/>
</dbReference>
<feature type="signal peptide" evidence="6">
    <location>
        <begin position="1"/>
        <end position="30"/>
    </location>
</feature>
<keyword evidence="6" id="KW-0732">Signal</keyword>
<dbReference type="RefSeq" id="WP_289162671.1">
    <property type="nucleotide sequence ID" value="NZ_JASZZN010000004.1"/>
</dbReference>
<dbReference type="PANTHER" id="PTHR22600:SF57">
    <property type="entry name" value="BETA-N-ACETYLHEXOSAMINIDASE"/>
    <property type="match status" value="1"/>
</dbReference>
<keyword evidence="5" id="KW-0326">Glycosidase</keyword>
<keyword evidence="4" id="KW-0378">Hydrolase</keyword>
<comment type="catalytic activity">
    <reaction evidence="1">
        <text>Hydrolysis of terminal non-reducing N-acetyl-D-hexosamine residues in N-acetyl-beta-D-hexosaminides.</text>
        <dbReference type="EC" id="3.2.1.52"/>
    </reaction>
</comment>
<dbReference type="EMBL" id="JASZZN010000004">
    <property type="protein sequence ID" value="MDM4015176.1"/>
    <property type="molecule type" value="Genomic_DNA"/>
</dbReference>